<feature type="domain" description="N-acetyltransferase" evidence="8">
    <location>
        <begin position="723"/>
        <end position="877"/>
    </location>
</feature>
<dbReference type="PROSITE" id="PS50975">
    <property type="entry name" value="ATP_GRASP"/>
    <property type="match status" value="1"/>
</dbReference>
<dbReference type="AlphaFoldDB" id="A0A5M6IPM8"/>
<feature type="domain" description="ATP-grasp" evidence="7">
    <location>
        <begin position="489"/>
        <end position="525"/>
    </location>
</feature>
<dbReference type="InterPro" id="IPR003781">
    <property type="entry name" value="CoA-bd"/>
</dbReference>
<keyword evidence="2 9" id="KW-0436">Ligase</keyword>
<keyword evidence="6" id="KW-1133">Transmembrane helix</keyword>
<dbReference type="EMBL" id="VWPK01000036">
    <property type="protein sequence ID" value="KAA5610232.1"/>
    <property type="molecule type" value="Genomic_DNA"/>
</dbReference>
<dbReference type="GO" id="GO:0016747">
    <property type="term" value="F:acyltransferase activity, transferring groups other than amino-acyl groups"/>
    <property type="evidence" value="ECO:0007669"/>
    <property type="project" value="InterPro"/>
</dbReference>
<reference evidence="9 10" key="1">
    <citation type="submission" date="2019-09" db="EMBL/GenBank/DDBJ databases">
        <title>Genome sequence of Rhodovastum atsumiense, a diverse member of the Acetobacteraceae family of non-sulfur purple photosynthetic bacteria.</title>
        <authorList>
            <person name="Meyer T."/>
            <person name="Kyndt J."/>
        </authorList>
    </citation>
    <scope>NUCLEOTIDE SEQUENCE [LARGE SCALE GENOMIC DNA]</scope>
    <source>
        <strain evidence="9 10">DSM 21279</strain>
    </source>
</reference>
<dbReference type="SUPFAM" id="SSF55729">
    <property type="entry name" value="Acyl-CoA N-acyltransferases (Nat)"/>
    <property type="match status" value="1"/>
</dbReference>
<protein>
    <submittedName>
        <fullName evidence="9">Bifunctional acetate--CoA ligase family protein/GNAT family N-acetyltransferase</fullName>
    </submittedName>
</protein>
<dbReference type="Pfam" id="PF13607">
    <property type="entry name" value="Succ_CoA_lig"/>
    <property type="match status" value="1"/>
</dbReference>
<dbReference type="PANTHER" id="PTHR43334:SF1">
    <property type="entry name" value="3-HYDROXYPROPIONATE--COA LIGASE [ADP-FORMING]"/>
    <property type="match status" value="1"/>
</dbReference>
<keyword evidence="1" id="KW-0816">Tricarboxylic acid cycle</keyword>
<proteinExistence type="predicted"/>
<evidence type="ECO:0000256" key="4">
    <source>
        <dbReference type="ARBA" id="ARBA00022840"/>
    </source>
</evidence>
<dbReference type="InterPro" id="IPR051538">
    <property type="entry name" value="Acyl-CoA_Synth/Transferase"/>
</dbReference>
<keyword evidence="3 5" id="KW-0547">Nucleotide-binding</keyword>
<dbReference type="Gene3D" id="3.40.50.720">
    <property type="entry name" value="NAD(P)-binding Rossmann-like Domain"/>
    <property type="match status" value="1"/>
</dbReference>
<dbReference type="OrthoDB" id="9807426at2"/>
<dbReference type="CDD" id="cd04301">
    <property type="entry name" value="NAT_SF"/>
    <property type="match status" value="1"/>
</dbReference>
<gene>
    <name evidence="9" type="ORF">F1189_20480</name>
</gene>
<evidence type="ECO:0000256" key="5">
    <source>
        <dbReference type="PROSITE-ProRule" id="PRU00409"/>
    </source>
</evidence>
<keyword evidence="6" id="KW-0472">Membrane</keyword>
<dbReference type="PROSITE" id="PS51186">
    <property type="entry name" value="GNAT"/>
    <property type="match status" value="1"/>
</dbReference>
<dbReference type="InterPro" id="IPR032875">
    <property type="entry name" value="Succ_CoA_lig_flav_dom"/>
</dbReference>
<dbReference type="InterPro" id="IPR016102">
    <property type="entry name" value="Succinyl-CoA_synth-like"/>
</dbReference>
<dbReference type="GO" id="GO:0005524">
    <property type="term" value="F:ATP binding"/>
    <property type="evidence" value="ECO:0007669"/>
    <property type="project" value="UniProtKB-UniRule"/>
</dbReference>
<dbReference type="GO" id="GO:0006099">
    <property type="term" value="P:tricarboxylic acid cycle"/>
    <property type="evidence" value="ECO:0007669"/>
    <property type="project" value="UniProtKB-KW"/>
</dbReference>
<keyword evidence="4 5" id="KW-0067">ATP-binding</keyword>
<organism evidence="9 10">
    <name type="scientific">Rhodovastum atsumiense</name>
    <dbReference type="NCBI Taxonomy" id="504468"/>
    <lineage>
        <taxon>Bacteria</taxon>
        <taxon>Pseudomonadati</taxon>
        <taxon>Pseudomonadota</taxon>
        <taxon>Alphaproteobacteria</taxon>
        <taxon>Acetobacterales</taxon>
        <taxon>Acetobacteraceae</taxon>
        <taxon>Rhodovastum</taxon>
    </lineage>
</organism>
<evidence type="ECO:0000256" key="2">
    <source>
        <dbReference type="ARBA" id="ARBA00022598"/>
    </source>
</evidence>
<dbReference type="SMART" id="SM00881">
    <property type="entry name" value="CoA_binding"/>
    <property type="match status" value="1"/>
</dbReference>
<dbReference type="InterPro" id="IPR011761">
    <property type="entry name" value="ATP-grasp"/>
</dbReference>
<dbReference type="RefSeq" id="WP_150042734.1">
    <property type="nucleotide sequence ID" value="NZ_OW485601.1"/>
</dbReference>
<keyword evidence="6" id="KW-0812">Transmembrane</keyword>
<evidence type="ECO:0000256" key="6">
    <source>
        <dbReference type="SAM" id="Phobius"/>
    </source>
</evidence>
<evidence type="ECO:0000256" key="3">
    <source>
        <dbReference type="ARBA" id="ARBA00022741"/>
    </source>
</evidence>
<accession>A0A5M6IPM8</accession>
<dbReference type="InterPro" id="IPR013815">
    <property type="entry name" value="ATP_grasp_subdomain_1"/>
</dbReference>
<keyword evidence="9" id="KW-0808">Transferase</keyword>
<dbReference type="GO" id="GO:0016874">
    <property type="term" value="F:ligase activity"/>
    <property type="evidence" value="ECO:0007669"/>
    <property type="project" value="UniProtKB-KW"/>
</dbReference>
<dbReference type="Gene3D" id="3.40.50.261">
    <property type="entry name" value="Succinyl-CoA synthetase domains"/>
    <property type="match status" value="2"/>
</dbReference>
<evidence type="ECO:0000256" key="1">
    <source>
        <dbReference type="ARBA" id="ARBA00022532"/>
    </source>
</evidence>
<dbReference type="InterPro" id="IPR000182">
    <property type="entry name" value="GNAT_dom"/>
</dbReference>
<dbReference type="SUPFAM" id="SSF56059">
    <property type="entry name" value="Glutathione synthetase ATP-binding domain-like"/>
    <property type="match status" value="1"/>
</dbReference>
<dbReference type="Pfam" id="PF13380">
    <property type="entry name" value="CoA_binding_2"/>
    <property type="match status" value="1"/>
</dbReference>
<dbReference type="PANTHER" id="PTHR43334">
    <property type="entry name" value="ACETATE--COA LIGASE [ADP-FORMING]"/>
    <property type="match status" value="1"/>
</dbReference>
<evidence type="ECO:0000313" key="10">
    <source>
        <dbReference type="Proteomes" id="UP000325255"/>
    </source>
</evidence>
<sequence length="886" mass="93501">MVLLRPGSGRFRSEALFRPKSVAVLGAGTELGAIVMANMLAAGFKGAILPVAPGQHAISGVLAYDGIDALPVAPDLAVLCDGAMPLDATFAALAKRGTHAGVVVGDTGSLRDAALTHNVRALGPGSFGIVVPEIGLNASCSHLQPRPGRIALVSQSAALCRSVLDWAEPNGVGFSHIIGIGGNTDLGFGVVLDWLARDPGTGAILLDIRHIKDRRAFISAARAAARLRPMVAIRPGGRMQDPSGEADAALVAALRRCGILAVPNMDDFLAAAETLTRARPARGEALAVVTNAHGPAQLAADAALEFGLKLAELTPETRNTITQALPGAFRPGGTSVTDSGSPGADIVYAAPGNPTKLAEAASLLAGAREVGGVLVVHAPTGAQDEAAIQGIAAAAAKVKVPMVVCAMGETTGGVHRRRLADAGVPVFPAPEQAVRGFLHLVQDRRNRAAARELPPRTVLRIAPDQAEVRRAFRRARAADRLMLTQDEAMVVLGAYGIPVVPSRPAMGAEDAAYAATMLGFPVVLKRRRADRPDPNAKSGLVLDLRDADQVRTAATMLERRGEPGPESENTGFVVQRQVGRARELLMRVSEDKTFGPTLVFGQGGTAAQFLRDVAIDLPPLNLPLAHALIARTRVAATLGPLHDQPAANQEAVADALVRLSQLVVDFPEIAEIDVNPMFADADGVLVADAWIRLRADAEAPGRLAIPPYPAELSTIYDARGEMLTVRPIRPEDAAAHGEFFKRLSPEDVRYRFFSALRELSAEQVSRLTQIDYEREIAFVAVREETGETVGVARLVREMNGSDGEFAVVVEPSMKGRGLARYLMNQLIAWGRTQGLTDVVGQVLSDNAPMIAFVRHIGFSVRRVPGEEDIVEARLALVPEPVAAASD</sequence>
<evidence type="ECO:0000259" key="7">
    <source>
        <dbReference type="PROSITE" id="PS50975"/>
    </source>
</evidence>
<dbReference type="Pfam" id="PF00583">
    <property type="entry name" value="Acetyltransf_1"/>
    <property type="match status" value="1"/>
</dbReference>
<comment type="caution">
    <text evidence="9">The sequence shown here is derived from an EMBL/GenBank/DDBJ whole genome shotgun (WGS) entry which is preliminary data.</text>
</comment>
<keyword evidence="10" id="KW-1185">Reference proteome</keyword>
<dbReference type="Proteomes" id="UP000325255">
    <property type="component" value="Unassembled WGS sequence"/>
</dbReference>
<name>A0A5M6IPM8_9PROT</name>
<dbReference type="Gene3D" id="3.30.1490.20">
    <property type="entry name" value="ATP-grasp fold, A domain"/>
    <property type="match status" value="1"/>
</dbReference>
<dbReference type="GO" id="GO:0046872">
    <property type="term" value="F:metal ion binding"/>
    <property type="evidence" value="ECO:0007669"/>
    <property type="project" value="InterPro"/>
</dbReference>
<evidence type="ECO:0000259" key="8">
    <source>
        <dbReference type="PROSITE" id="PS51186"/>
    </source>
</evidence>
<dbReference type="SUPFAM" id="SSF52210">
    <property type="entry name" value="Succinyl-CoA synthetase domains"/>
    <property type="match status" value="2"/>
</dbReference>
<dbReference type="Gene3D" id="3.40.630.30">
    <property type="match status" value="1"/>
</dbReference>
<dbReference type="InterPro" id="IPR036291">
    <property type="entry name" value="NAD(P)-bd_dom_sf"/>
</dbReference>
<dbReference type="Pfam" id="PF13549">
    <property type="entry name" value="ATP-grasp_5"/>
    <property type="match status" value="1"/>
</dbReference>
<dbReference type="Gene3D" id="3.30.470.20">
    <property type="entry name" value="ATP-grasp fold, B domain"/>
    <property type="match status" value="1"/>
</dbReference>
<feature type="transmembrane region" description="Helical" evidence="6">
    <location>
        <begin position="21"/>
        <end position="44"/>
    </location>
</feature>
<evidence type="ECO:0000313" key="9">
    <source>
        <dbReference type="EMBL" id="KAA5610232.1"/>
    </source>
</evidence>
<dbReference type="SUPFAM" id="SSF51735">
    <property type="entry name" value="NAD(P)-binding Rossmann-fold domains"/>
    <property type="match status" value="1"/>
</dbReference>
<dbReference type="InterPro" id="IPR016181">
    <property type="entry name" value="Acyl_CoA_acyltransferase"/>
</dbReference>